<accession>A0ABR1ISD0</accession>
<reference evidence="2 3" key="1">
    <citation type="submission" date="2024-01" db="EMBL/GenBank/DDBJ databases">
        <title>A draft genome for the cacao thread blight pathogen Marasmiellus scandens.</title>
        <authorList>
            <person name="Baruah I.K."/>
            <person name="Leung J."/>
            <person name="Bukari Y."/>
            <person name="Amoako-Attah I."/>
            <person name="Meinhardt L.W."/>
            <person name="Bailey B.A."/>
            <person name="Cohen S.P."/>
        </authorList>
    </citation>
    <scope>NUCLEOTIDE SEQUENCE [LARGE SCALE GENOMIC DNA]</scope>
    <source>
        <strain evidence="2 3">GH-19</strain>
    </source>
</reference>
<keyword evidence="3" id="KW-1185">Reference proteome</keyword>
<gene>
    <name evidence="2" type="ORF">VKT23_017248</name>
</gene>
<feature type="compositionally biased region" description="Basic and acidic residues" evidence="1">
    <location>
        <begin position="10"/>
        <end position="21"/>
    </location>
</feature>
<evidence type="ECO:0000313" key="2">
    <source>
        <dbReference type="EMBL" id="KAK7439995.1"/>
    </source>
</evidence>
<proteinExistence type="predicted"/>
<evidence type="ECO:0000256" key="1">
    <source>
        <dbReference type="SAM" id="MobiDB-lite"/>
    </source>
</evidence>
<protein>
    <submittedName>
        <fullName evidence="2">Uncharacterized protein</fullName>
    </submittedName>
</protein>
<dbReference type="EMBL" id="JBANRG010000070">
    <property type="protein sequence ID" value="KAK7439995.1"/>
    <property type="molecule type" value="Genomic_DNA"/>
</dbReference>
<dbReference type="Proteomes" id="UP001498398">
    <property type="component" value="Unassembled WGS sequence"/>
</dbReference>
<comment type="caution">
    <text evidence="2">The sequence shown here is derived from an EMBL/GenBank/DDBJ whole genome shotgun (WGS) entry which is preliminary data.</text>
</comment>
<evidence type="ECO:0000313" key="3">
    <source>
        <dbReference type="Proteomes" id="UP001498398"/>
    </source>
</evidence>
<name>A0ABR1ISD0_9AGAR</name>
<organism evidence="2 3">
    <name type="scientific">Marasmiellus scandens</name>
    <dbReference type="NCBI Taxonomy" id="2682957"/>
    <lineage>
        <taxon>Eukaryota</taxon>
        <taxon>Fungi</taxon>
        <taxon>Dikarya</taxon>
        <taxon>Basidiomycota</taxon>
        <taxon>Agaricomycotina</taxon>
        <taxon>Agaricomycetes</taxon>
        <taxon>Agaricomycetidae</taxon>
        <taxon>Agaricales</taxon>
        <taxon>Marasmiineae</taxon>
        <taxon>Omphalotaceae</taxon>
        <taxon>Marasmiellus</taxon>
    </lineage>
</organism>
<feature type="region of interest" description="Disordered" evidence="1">
    <location>
        <begin position="1"/>
        <end position="21"/>
    </location>
</feature>
<sequence length="195" mass="22478">MNRVPANPPESEHSEESEQHQDWTDYLNFSGEDPYSFEAARARVISVRNNRANWLGMASLPEISLSTRWRRPPMLHPRIFDTLTWGGKPDRDSRLDNLPRSEWAETQFSRTVNPSNDAPTFTGPMIAKHLHGAVADWRKGREELLHLRSTIVAIKDGLNMLEVWEKELECQAREVEEDISRLQTLEELAVNHLAI</sequence>